<sequence length="52" mass="5873">MHPVAHLLKSFGALDRLEGFVSTFGRAFHQRPAVEGNIIVRLRRLSQGKMRA</sequence>
<dbReference type="Proteomes" id="UP000054549">
    <property type="component" value="Unassembled WGS sequence"/>
</dbReference>
<dbReference type="AlphaFoldDB" id="A0A0C2S637"/>
<keyword evidence="2" id="KW-1185">Reference proteome</keyword>
<proteinExistence type="predicted"/>
<dbReference type="InParanoid" id="A0A0C2S637"/>
<reference evidence="1 2" key="1">
    <citation type="submission" date="2014-04" db="EMBL/GenBank/DDBJ databases">
        <title>Evolutionary Origins and Diversification of the Mycorrhizal Mutualists.</title>
        <authorList>
            <consortium name="DOE Joint Genome Institute"/>
            <consortium name="Mycorrhizal Genomics Consortium"/>
            <person name="Kohler A."/>
            <person name="Kuo A."/>
            <person name="Nagy L.G."/>
            <person name="Floudas D."/>
            <person name="Copeland A."/>
            <person name="Barry K.W."/>
            <person name="Cichocki N."/>
            <person name="Veneault-Fourrey C."/>
            <person name="LaButti K."/>
            <person name="Lindquist E.A."/>
            <person name="Lipzen A."/>
            <person name="Lundell T."/>
            <person name="Morin E."/>
            <person name="Murat C."/>
            <person name="Riley R."/>
            <person name="Ohm R."/>
            <person name="Sun H."/>
            <person name="Tunlid A."/>
            <person name="Henrissat B."/>
            <person name="Grigoriev I.V."/>
            <person name="Hibbett D.S."/>
            <person name="Martin F."/>
        </authorList>
    </citation>
    <scope>NUCLEOTIDE SEQUENCE [LARGE SCALE GENOMIC DNA]</scope>
    <source>
        <strain evidence="1 2">Koide BX008</strain>
    </source>
</reference>
<evidence type="ECO:0000313" key="2">
    <source>
        <dbReference type="Proteomes" id="UP000054549"/>
    </source>
</evidence>
<dbReference type="OrthoDB" id="1670005at2759"/>
<name>A0A0C2S637_AMAMK</name>
<accession>A0A0C2S637</accession>
<gene>
    <name evidence="1" type="ORF">M378DRAFT_170853</name>
</gene>
<dbReference type="HOGENOM" id="CLU_3086705_0_0_1"/>
<dbReference type="EMBL" id="KN818344">
    <property type="protein sequence ID" value="KIL58210.1"/>
    <property type="molecule type" value="Genomic_DNA"/>
</dbReference>
<organism evidence="1 2">
    <name type="scientific">Amanita muscaria (strain Koide BX008)</name>
    <dbReference type="NCBI Taxonomy" id="946122"/>
    <lineage>
        <taxon>Eukaryota</taxon>
        <taxon>Fungi</taxon>
        <taxon>Dikarya</taxon>
        <taxon>Basidiomycota</taxon>
        <taxon>Agaricomycotina</taxon>
        <taxon>Agaricomycetes</taxon>
        <taxon>Agaricomycetidae</taxon>
        <taxon>Agaricales</taxon>
        <taxon>Pluteineae</taxon>
        <taxon>Amanitaceae</taxon>
        <taxon>Amanita</taxon>
    </lineage>
</organism>
<protein>
    <submittedName>
        <fullName evidence="1">Uncharacterized protein</fullName>
    </submittedName>
</protein>
<evidence type="ECO:0000313" key="1">
    <source>
        <dbReference type="EMBL" id="KIL58210.1"/>
    </source>
</evidence>